<feature type="domain" description="Flagellar hook-associated protein FlgK helical" evidence="9">
    <location>
        <begin position="93"/>
        <end position="312"/>
    </location>
</feature>
<keyword evidence="10" id="KW-0969">Cilium</keyword>
<dbReference type="AlphaFoldDB" id="A0AAN4ZZC1"/>
<keyword evidence="11" id="KW-0378">Hydrolase</keyword>
<evidence type="ECO:0000256" key="4">
    <source>
        <dbReference type="ARBA" id="ARBA00016244"/>
    </source>
</evidence>
<evidence type="ECO:0000256" key="6">
    <source>
        <dbReference type="ARBA" id="ARBA00023143"/>
    </source>
</evidence>
<dbReference type="GO" id="GO:0044780">
    <property type="term" value="P:bacterial-type flagellum assembly"/>
    <property type="evidence" value="ECO:0007669"/>
    <property type="project" value="InterPro"/>
</dbReference>
<dbReference type="GO" id="GO:0016787">
    <property type="term" value="F:hydrolase activity"/>
    <property type="evidence" value="ECO:0007669"/>
    <property type="project" value="UniProtKB-KW"/>
</dbReference>
<keyword evidence="12" id="KW-1185">Reference proteome</keyword>
<feature type="domain" description="Flagellar basal-body/hook protein C-terminal" evidence="8">
    <location>
        <begin position="448"/>
        <end position="485"/>
    </location>
</feature>
<evidence type="ECO:0000259" key="8">
    <source>
        <dbReference type="Pfam" id="PF06429"/>
    </source>
</evidence>
<dbReference type="EMBL" id="BNAB01000007">
    <property type="protein sequence ID" value="GHE01828.1"/>
    <property type="molecule type" value="Genomic_DNA"/>
</dbReference>
<comment type="similarity">
    <text evidence="3">Belongs to the flagella basal body rod proteins family.</text>
</comment>
<keyword evidence="10" id="KW-0966">Cell projection</keyword>
<dbReference type="InterPro" id="IPR010930">
    <property type="entry name" value="Flg_bb/hook_C_dom"/>
</dbReference>
<comment type="caution">
    <text evidence="10">The sequence shown here is derived from an EMBL/GenBank/DDBJ whole genome shotgun (WGS) entry which is preliminary data.</text>
</comment>
<dbReference type="Pfam" id="PF06429">
    <property type="entry name" value="Flg_bbr_C"/>
    <property type="match status" value="1"/>
</dbReference>
<feature type="domain" description="Flagellar basal body rod protein N-terminal" evidence="7">
    <location>
        <begin position="7"/>
        <end position="36"/>
    </location>
</feature>
<evidence type="ECO:0000313" key="10">
    <source>
        <dbReference type="EMBL" id="GHE01828.1"/>
    </source>
</evidence>
<keyword evidence="6" id="KW-0975">Bacterial flagellum</keyword>
<protein>
    <recommendedName>
        <fullName evidence="4">Flagellar hook-associated protein 1</fullName>
    </recommendedName>
</protein>
<dbReference type="InterPro" id="IPR053927">
    <property type="entry name" value="FlgK_helical"/>
</dbReference>
<evidence type="ECO:0000256" key="3">
    <source>
        <dbReference type="ARBA" id="ARBA00009677"/>
    </source>
</evidence>
<evidence type="ECO:0000256" key="2">
    <source>
        <dbReference type="ARBA" id="ARBA00004613"/>
    </source>
</evidence>
<dbReference type="Proteomes" id="UP000199541">
    <property type="component" value="Unassembled WGS sequence"/>
</dbReference>
<evidence type="ECO:0000256" key="5">
    <source>
        <dbReference type="ARBA" id="ARBA00022525"/>
    </source>
</evidence>
<dbReference type="GO" id="GO:0005576">
    <property type="term" value="C:extracellular region"/>
    <property type="evidence" value="ECO:0007669"/>
    <property type="project" value="UniProtKB-SubCell"/>
</dbReference>
<dbReference type="InterPro" id="IPR019776">
    <property type="entry name" value="Flagellar_basal_body_rod_CS"/>
</dbReference>
<reference evidence="11 12" key="2">
    <citation type="submission" date="2016-10" db="EMBL/GenBank/DDBJ databases">
        <authorList>
            <person name="Varghese N."/>
            <person name="Submissions S."/>
        </authorList>
    </citation>
    <scope>NUCLEOTIDE SEQUENCE [LARGE SCALE GENOMIC DNA]</scope>
    <source>
        <strain evidence="11 12">DSM 24802</strain>
    </source>
</reference>
<reference evidence="10" key="3">
    <citation type="submission" date="2023-06" db="EMBL/GenBank/DDBJ databases">
        <authorList>
            <person name="Sun Q."/>
            <person name="Zhou Y."/>
        </authorList>
    </citation>
    <scope>NUCLEOTIDE SEQUENCE</scope>
    <source>
        <strain evidence="10">CGMCC 1.10859</strain>
    </source>
</reference>
<evidence type="ECO:0000313" key="11">
    <source>
        <dbReference type="EMBL" id="SDW92381.1"/>
    </source>
</evidence>
<dbReference type="Pfam" id="PF00460">
    <property type="entry name" value="Flg_bb_rod"/>
    <property type="match status" value="1"/>
</dbReference>
<accession>A0AAN4ZZC1</accession>
<keyword evidence="10" id="KW-0282">Flagellum</keyword>
<evidence type="ECO:0000256" key="1">
    <source>
        <dbReference type="ARBA" id="ARBA00004117"/>
    </source>
</evidence>
<sequence length="485" mass="49640">MTIGSALNNALSGLNAASRGVELVSSNVANASTPSYGRRELSLTSRTLGTAGAGVQVAGVTRVVDQALLTDRRIANAAAGSTGVAAKFHAALEGALGTPDSQGALSQLVDAFDASLLQAASMPNSDARLASVLNQAQRITQQFHSVSNLIQATRTGAEQAIAHQVGQLNDALDRVATMNRQIRSETAAGHDASALMDQRQQLIDQISDVVPILEISRDHNQVALFTTGGAMLQDGQTARFGFTPVSLVTADMTLASGALSGLTLNGRDIATDGGARLIAGGTLAAQFELRDGLAPTAQAQLDGLARDLIERFADPSVDPTLAPGDPGLFTDAGVAVDPTLEAGLAGRIAVHGAVVPEFGGALWRLRDGIGATVPGPVGNAAILNAMETALGAPRAAVSGGLSNSAIGFGAQTADLLSRVGTNRQNAEGAASYAAARSDTLQTLMLEKGVDTDQEMQKMLILEQAYGANAKVLQTLGGLLDQLLQI</sequence>
<dbReference type="NCBIfam" id="TIGR02492">
    <property type="entry name" value="flgK_ends"/>
    <property type="match status" value="1"/>
</dbReference>
<dbReference type="InterPro" id="IPR001444">
    <property type="entry name" value="Flag_bb_rod_N"/>
</dbReference>
<dbReference type="GO" id="GO:0009425">
    <property type="term" value="C:bacterial-type flagellum basal body"/>
    <property type="evidence" value="ECO:0007669"/>
    <property type="project" value="UniProtKB-SubCell"/>
</dbReference>
<dbReference type="PANTHER" id="PTHR30033">
    <property type="entry name" value="FLAGELLAR HOOK-ASSOCIATED PROTEIN 1"/>
    <property type="match status" value="1"/>
</dbReference>
<dbReference type="GO" id="GO:0005198">
    <property type="term" value="F:structural molecule activity"/>
    <property type="evidence" value="ECO:0007669"/>
    <property type="project" value="InterPro"/>
</dbReference>
<gene>
    <name evidence="10" type="ORF">GCM10008024_19160</name>
    <name evidence="11" type="ORF">SAMN05444006_10830</name>
</gene>
<dbReference type="SUPFAM" id="SSF64518">
    <property type="entry name" value="Phase 1 flagellin"/>
    <property type="match status" value="1"/>
</dbReference>
<evidence type="ECO:0000313" key="12">
    <source>
        <dbReference type="Proteomes" id="UP000199541"/>
    </source>
</evidence>
<keyword evidence="5" id="KW-0964">Secreted</keyword>
<comment type="subcellular location">
    <subcellularLocation>
        <location evidence="1">Bacterial flagellum basal body</location>
    </subcellularLocation>
    <subcellularLocation>
        <location evidence="2">Secreted</location>
    </subcellularLocation>
</comment>
<evidence type="ECO:0000259" key="7">
    <source>
        <dbReference type="Pfam" id="PF00460"/>
    </source>
</evidence>
<dbReference type="InterPro" id="IPR002371">
    <property type="entry name" value="FlgK"/>
</dbReference>
<name>A0AAN4ZZC1_9RHOB</name>
<dbReference type="Proteomes" id="UP000634647">
    <property type="component" value="Unassembled WGS sequence"/>
</dbReference>
<evidence type="ECO:0000259" key="9">
    <source>
        <dbReference type="Pfam" id="PF22638"/>
    </source>
</evidence>
<dbReference type="EMBL" id="FNOB01000008">
    <property type="protein sequence ID" value="SDW92381.1"/>
    <property type="molecule type" value="Genomic_DNA"/>
</dbReference>
<proteinExistence type="inferred from homology"/>
<evidence type="ECO:0000313" key="13">
    <source>
        <dbReference type="Proteomes" id="UP000634647"/>
    </source>
</evidence>
<dbReference type="RefSeq" id="WP_035844703.1">
    <property type="nucleotide sequence ID" value="NZ_BNAB01000007.1"/>
</dbReference>
<organism evidence="10 13">
    <name type="scientific">Allgaiera indica</name>
    <dbReference type="NCBI Taxonomy" id="765699"/>
    <lineage>
        <taxon>Bacteria</taxon>
        <taxon>Pseudomonadati</taxon>
        <taxon>Pseudomonadota</taxon>
        <taxon>Alphaproteobacteria</taxon>
        <taxon>Rhodobacterales</taxon>
        <taxon>Paracoccaceae</taxon>
        <taxon>Allgaiera</taxon>
    </lineage>
</organism>
<dbReference type="Pfam" id="PF22638">
    <property type="entry name" value="FlgK_D1"/>
    <property type="match status" value="1"/>
</dbReference>
<dbReference type="GO" id="GO:0009424">
    <property type="term" value="C:bacterial-type flagellum hook"/>
    <property type="evidence" value="ECO:0007669"/>
    <property type="project" value="InterPro"/>
</dbReference>
<dbReference type="PROSITE" id="PS00588">
    <property type="entry name" value="FLAGELLA_BB_ROD"/>
    <property type="match status" value="1"/>
</dbReference>
<dbReference type="PANTHER" id="PTHR30033:SF1">
    <property type="entry name" value="FLAGELLAR HOOK-ASSOCIATED PROTEIN 1"/>
    <property type="match status" value="1"/>
</dbReference>
<reference evidence="10" key="1">
    <citation type="journal article" date="2014" name="Int. J. Syst. Evol. Microbiol.">
        <title>Complete genome sequence of Corynebacterium casei LMG S-19264T (=DSM 44701T), isolated from a smear-ripened cheese.</title>
        <authorList>
            <consortium name="US DOE Joint Genome Institute (JGI-PGF)"/>
            <person name="Walter F."/>
            <person name="Albersmeier A."/>
            <person name="Kalinowski J."/>
            <person name="Ruckert C."/>
        </authorList>
    </citation>
    <scope>NUCLEOTIDE SEQUENCE</scope>
    <source>
        <strain evidence="10">CGMCC 1.10859</strain>
    </source>
</reference>